<evidence type="ECO:0000313" key="2">
    <source>
        <dbReference type="EMBL" id="MDY5155360.1"/>
    </source>
</evidence>
<dbReference type="AlphaFoldDB" id="A0AAW9HN80"/>
<evidence type="ECO:0000313" key="3">
    <source>
        <dbReference type="Proteomes" id="UP001281731"/>
    </source>
</evidence>
<name>A0AAW9HN80_9ACTO</name>
<proteinExistence type="predicted"/>
<protein>
    <submittedName>
        <fullName evidence="2">Uncharacterized protein</fullName>
    </submittedName>
</protein>
<comment type="caution">
    <text evidence="2">The sequence shown here is derived from an EMBL/GenBank/DDBJ whole genome shotgun (WGS) entry which is preliminary data.</text>
</comment>
<accession>A0AAW9HN80</accession>
<gene>
    <name evidence="2" type="ORF">R6G80_06430</name>
</gene>
<dbReference type="RefSeq" id="WP_308806628.1">
    <property type="nucleotide sequence ID" value="NZ_CAMYCL010000006.1"/>
</dbReference>
<reference evidence="2" key="1">
    <citation type="submission" date="2023-10" db="EMBL/GenBank/DDBJ databases">
        <title>Whole Genome based description of the genera Actinobaculum and Actinotignum reveals a complex phylogenetic relationship within the species included in the genus Actinotignum.</title>
        <authorList>
            <person name="Jensen C.S."/>
            <person name="Dargis R."/>
            <person name="Kemp M."/>
            <person name="Christensen J.J."/>
        </authorList>
    </citation>
    <scope>NUCLEOTIDE SEQUENCE</scope>
    <source>
        <strain evidence="2">SLA_B511</strain>
    </source>
</reference>
<sequence>MLLSGQLDARSEDNKVFLFDEEADKVFEVNSPWQLPTGIGDGPLLFLTAFLNGDGLIHTYFSSGTGESTITRLFLSGSEFKEETIWKGLIYSAPKWKTLTPFFLDVSSADFLDAYLEGKLPTNEAIDDFAAQFKDEPQQEDRQKESPKPTDSRVSDAKAAGKTVVSGTVLQMNTVELLDLQFRQGVLSETEKQGYYMQEKAGSGLGKTYYVLKFDQPQDITCRHSGDTSVRTNKSGRTLLSLPDDAANYVGKHAHVIVNQCYWQSDFSLPLMEPRGSEVAIIPG</sequence>
<dbReference type="Proteomes" id="UP001281731">
    <property type="component" value="Unassembled WGS sequence"/>
</dbReference>
<organism evidence="2 3">
    <name type="scientific">Actinotignum urinale</name>
    <dbReference type="NCBI Taxonomy" id="190146"/>
    <lineage>
        <taxon>Bacteria</taxon>
        <taxon>Bacillati</taxon>
        <taxon>Actinomycetota</taxon>
        <taxon>Actinomycetes</taxon>
        <taxon>Actinomycetales</taxon>
        <taxon>Actinomycetaceae</taxon>
        <taxon>Actinotignum</taxon>
    </lineage>
</organism>
<dbReference type="EMBL" id="JAWNGC010000007">
    <property type="protein sequence ID" value="MDY5155360.1"/>
    <property type="molecule type" value="Genomic_DNA"/>
</dbReference>
<feature type="region of interest" description="Disordered" evidence="1">
    <location>
        <begin position="135"/>
        <end position="159"/>
    </location>
</feature>
<feature type="compositionally biased region" description="Basic and acidic residues" evidence="1">
    <location>
        <begin position="135"/>
        <end position="156"/>
    </location>
</feature>
<evidence type="ECO:0000256" key="1">
    <source>
        <dbReference type="SAM" id="MobiDB-lite"/>
    </source>
</evidence>